<sequence length="153" mass="17264">MMDGISNKMDLQGLSAVRSFAFLTADLMLNITNKNGDNHEYKVTSSHVNNDKLQGPKGILKATKNHAELKNETIASGEKKTISFDKLHVREIPDREQASYIDNLSLNRNIYLDTSADRECRIPTQVLSPDQNVDSGTKKPFWISKYLCITTLY</sequence>
<dbReference type="EMBL" id="CP000308">
    <property type="protein sequence ID" value="ABG12190.1"/>
    <property type="molecule type" value="Genomic_DNA"/>
</dbReference>
<name>A0A0H2Y2N2_YERPA</name>
<dbReference type="GeneID" id="57974905"/>
<reference evidence="1 2" key="1">
    <citation type="journal article" date="2006" name="J. Bacteriol.">
        <title>Complete genome sequence of Yersinia pestis strains Antiqua and Nepal516: evidence of gene reduction in an emerging pathogen.</title>
        <authorList>
            <person name="Chain P.S."/>
            <person name="Hu P."/>
            <person name="Malfatti S.A."/>
            <person name="Radnedge L."/>
            <person name="Larimer F."/>
            <person name="Vergez L.M."/>
            <person name="Worsham P."/>
            <person name="Chu M.C."/>
            <person name="Andersen G.L."/>
        </authorList>
    </citation>
    <scope>NUCLEOTIDE SEQUENCE [LARGE SCALE GENOMIC DNA]</scope>
    <source>
        <strain evidence="1 2">Antiqua</strain>
    </source>
</reference>
<organism evidence="1 2">
    <name type="scientific">Yersinia pestis bv. Antiqua (strain Antiqua)</name>
    <dbReference type="NCBI Taxonomy" id="360102"/>
    <lineage>
        <taxon>Bacteria</taxon>
        <taxon>Pseudomonadati</taxon>
        <taxon>Pseudomonadota</taxon>
        <taxon>Gammaproteobacteria</taxon>
        <taxon>Enterobacterales</taxon>
        <taxon>Yersiniaceae</taxon>
        <taxon>Yersinia</taxon>
    </lineage>
</organism>
<proteinExistence type="predicted"/>
<dbReference type="KEGG" id="ypa:YPA_0221"/>
<evidence type="ECO:0000313" key="2">
    <source>
        <dbReference type="Proteomes" id="UP000001971"/>
    </source>
</evidence>
<dbReference type="AlphaFoldDB" id="A0A0H2Y2N2"/>
<protein>
    <submittedName>
        <fullName evidence="1">Uncharacterized protein</fullName>
    </submittedName>
</protein>
<accession>A0A0H2Y2N2</accession>
<evidence type="ECO:0000313" key="1">
    <source>
        <dbReference type="EMBL" id="ABG12190.1"/>
    </source>
</evidence>
<dbReference type="RefSeq" id="WP_002211513.1">
    <property type="nucleotide sequence ID" value="NC_008150.1"/>
</dbReference>
<gene>
    <name evidence="1" type="ordered locus">YPA_0221</name>
</gene>
<dbReference type="Proteomes" id="UP000001971">
    <property type="component" value="Chromosome"/>
</dbReference>